<dbReference type="EMBL" id="MH923363">
    <property type="protein sequence ID" value="QBQ01580.1"/>
    <property type="molecule type" value="Genomic_DNA"/>
</dbReference>
<keyword evidence="1" id="KW-0812">Transmembrane</keyword>
<accession>A0AAF1D259</accession>
<proteinExistence type="predicted"/>
<reference evidence="2" key="1">
    <citation type="journal article" date="2019" name="Genomics">
        <title>Genome sequence analysis and organization of the Hyphantria cunea granulovirus (HycuGV-Hc1) from Turkey.</title>
        <authorList>
            <person name="Gencer D."/>
            <person name="Bayramoglu Z."/>
            <person name="Nalcacioglu R."/>
            <person name="Demirbag Z."/>
            <person name="Demir I."/>
        </authorList>
    </citation>
    <scope>NUCLEOTIDE SEQUENCE</scope>
    <source>
        <strain evidence="2">Hc1</strain>
    </source>
</reference>
<dbReference type="Pfam" id="PF07138">
    <property type="entry name" value="AcMNPV_AC11"/>
    <property type="match status" value="1"/>
</dbReference>
<dbReference type="Proteomes" id="UP000831479">
    <property type="component" value="Segment"/>
</dbReference>
<protein>
    <submittedName>
        <fullName evidence="2">Uncharacterized protein</fullName>
    </submittedName>
</protein>
<evidence type="ECO:0000313" key="2">
    <source>
        <dbReference type="EMBL" id="QBQ01580.1"/>
    </source>
</evidence>
<organism evidence="2 3">
    <name type="scientific">Hyphantria cunea granulovirus</name>
    <dbReference type="NCBI Taxonomy" id="307448"/>
    <lineage>
        <taxon>Viruses</taxon>
        <taxon>Viruses incertae sedis</taxon>
        <taxon>Naldaviricetes</taxon>
        <taxon>Lefavirales</taxon>
        <taxon>Baculoviridae</taxon>
        <taxon>Betabaculovirus</taxon>
        <taxon>Betabaculovirus hycuneae</taxon>
    </lineage>
</organism>
<gene>
    <name evidence="2" type="ORF">HycuGV_00027</name>
</gene>
<keyword evidence="3" id="KW-1185">Reference proteome</keyword>
<keyword evidence="1" id="KW-1133">Transmembrane helix</keyword>
<feature type="transmembrane region" description="Helical" evidence="1">
    <location>
        <begin position="160"/>
        <end position="178"/>
    </location>
</feature>
<keyword evidence="1" id="KW-0472">Membrane</keyword>
<dbReference type="InterPro" id="IPR009815">
    <property type="entry name" value="AcMNPV_AC11"/>
</dbReference>
<evidence type="ECO:0000256" key="1">
    <source>
        <dbReference type="SAM" id="Phobius"/>
    </source>
</evidence>
<name>A0AAF1D259_9BBAC</name>
<evidence type="ECO:0000313" key="3">
    <source>
        <dbReference type="Proteomes" id="UP000831479"/>
    </source>
</evidence>
<sequence length="311" mass="37087">MHNFSKLVLIHYYSYTITNPSYIINKIIQEYLYDEYKDRKSFMDRRRAVTKSLLKKQCTYTASMQRLDYIEEFSNALLHYCKTFELPAQEINPNVLCVIHQVLRQKQAQDVDVEYMNTVFDSHNVPQLDIDNLLATDLNINHLFGHMYTLADTLNPYKHFYVGFYYIFGVAVYLNYLLRTRCCSKQILIKTAQQVFKHNIPNFYSDYEILFHNLRKTLDTQFTEVVKQHVDIYYTALRGKQVSFHGFPTDEFIKWTRNTYVENKDFVESLMRNNTVAAFDFLCIGDNELKCEIEYVSKQIRKMLALRPMQQ</sequence>